<dbReference type="GO" id="GO:0003677">
    <property type="term" value="F:DNA binding"/>
    <property type="evidence" value="ECO:0007669"/>
    <property type="project" value="InterPro"/>
</dbReference>
<dbReference type="GO" id="GO:0004519">
    <property type="term" value="F:endonuclease activity"/>
    <property type="evidence" value="ECO:0007669"/>
    <property type="project" value="InterPro"/>
</dbReference>
<evidence type="ECO:0000259" key="2">
    <source>
        <dbReference type="PROSITE" id="PS50819"/>
    </source>
</evidence>
<name>A0A2M8L6C2_9BACT</name>
<dbReference type="SUPFAM" id="SSF55608">
    <property type="entry name" value="Homing endonucleases"/>
    <property type="match status" value="1"/>
</dbReference>
<dbReference type="InterPro" id="IPR004042">
    <property type="entry name" value="Intein_endonuc_central"/>
</dbReference>
<evidence type="ECO:0000256" key="1">
    <source>
        <dbReference type="SAM" id="MobiDB-lite"/>
    </source>
</evidence>
<dbReference type="Pfam" id="PF07460">
    <property type="entry name" value="NUMOD3"/>
    <property type="match status" value="1"/>
</dbReference>
<dbReference type="InterPro" id="IPR003611">
    <property type="entry name" value="NUMOD3"/>
</dbReference>
<evidence type="ECO:0000313" key="3">
    <source>
        <dbReference type="EMBL" id="PJE69347.1"/>
    </source>
</evidence>
<comment type="caution">
    <text evidence="3">The sequence shown here is derived from an EMBL/GenBank/DDBJ whole genome shotgun (WGS) entry which is preliminary data.</text>
</comment>
<organism evidence="3 4">
    <name type="scientific">Candidatus Shapirobacteria bacterium CG10_big_fil_rev_8_21_14_0_10_38_14</name>
    <dbReference type="NCBI Taxonomy" id="1974483"/>
    <lineage>
        <taxon>Bacteria</taxon>
        <taxon>Candidatus Shapironibacteriota</taxon>
    </lineage>
</organism>
<accession>A0A2M8L6C2</accession>
<dbReference type="PROSITE" id="PS50819">
    <property type="entry name" value="INTEIN_ENDONUCLEASE"/>
    <property type="match status" value="1"/>
</dbReference>
<feature type="compositionally biased region" description="Basic and acidic residues" evidence="1">
    <location>
        <begin position="7"/>
        <end position="19"/>
    </location>
</feature>
<protein>
    <recommendedName>
        <fullName evidence="2">DOD-type homing endonuclease domain-containing protein</fullName>
    </recommendedName>
</protein>
<feature type="region of interest" description="Disordered" evidence="1">
    <location>
        <begin position="1"/>
        <end position="23"/>
    </location>
</feature>
<dbReference type="Proteomes" id="UP000229500">
    <property type="component" value="Unassembled WGS sequence"/>
</dbReference>
<dbReference type="Pfam" id="PF14528">
    <property type="entry name" value="LAGLIDADG_3"/>
    <property type="match status" value="1"/>
</dbReference>
<dbReference type="Gene3D" id="3.10.28.10">
    <property type="entry name" value="Homing endonucleases"/>
    <property type="match status" value="1"/>
</dbReference>
<gene>
    <name evidence="3" type="ORF">COU96_00210</name>
</gene>
<reference evidence="4" key="1">
    <citation type="submission" date="2017-09" db="EMBL/GenBank/DDBJ databases">
        <title>Depth-based differentiation of microbial function through sediment-hosted aquifers and enrichment of novel symbionts in the deep terrestrial subsurface.</title>
        <authorList>
            <person name="Probst A.J."/>
            <person name="Ladd B."/>
            <person name="Jarett J.K."/>
            <person name="Geller-Mcgrath D.E."/>
            <person name="Sieber C.M.K."/>
            <person name="Emerson J.B."/>
            <person name="Anantharaman K."/>
            <person name="Thomas B.C."/>
            <person name="Malmstrom R."/>
            <person name="Stieglmeier M."/>
            <person name="Klingl A."/>
            <person name="Woyke T."/>
            <person name="Ryan C.M."/>
            <person name="Banfield J.F."/>
        </authorList>
    </citation>
    <scope>NUCLEOTIDE SEQUENCE [LARGE SCALE GENOMIC DNA]</scope>
</reference>
<feature type="domain" description="DOD-type homing endonuclease" evidence="2">
    <location>
        <begin position="187"/>
        <end position="242"/>
    </location>
</feature>
<dbReference type="AlphaFoldDB" id="A0A2M8L6C2"/>
<evidence type="ECO:0000313" key="4">
    <source>
        <dbReference type="Proteomes" id="UP000229500"/>
    </source>
</evidence>
<dbReference type="InterPro" id="IPR027434">
    <property type="entry name" value="Homing_endonucl"/>
</dbReference>
<dbReference type="EMBL" id="PFEL01000012">
    <property type="protein sequence ID" value="PJE69347.1"/>
    <property type="molecule type" value="Genomic_DNA"/>
</dbReference>
<dbReference type="InterPro" id="IPR004860">
    <property type="entry name" value="LAGLIDADG_dom"/>
</dbReference>
<sequence length="364" mass="43316">MKRKNFKDKNNPFYGEKHTNKSKRKIVLSHQGQVPWNKGKTGVYTEETLSKMRKPKTDEHKKKISRARLRKFEKITGGKIRKFEKDISENTKIKIAFGEILGTIPSDACFKKKDKRLYNYFLGSIDREFVKRLSNNFARLGIRARVLRRSSGLWYMQVCRRWLKAFLPYLEKKNNKWIFSNRVLDSSDKEFKAAIIRSFSDADGTVTYTIKNGKYYSRHISIYNSVRELLLQIKGILYSFGILSRIYLNRNERKDKIGNQFFEFSATYSLSITNYKNLKLFYDSVSFGITRKMRKLKKLICSYKCIERQYAVEDYRKALFLYKRVENCREVSRRLNIPPQTVQNWVLHNVKPRLVKIHLKEKVI</sequence>
<proteinExistence type="predicted"/>